<dbReference type="EMBL" id="JAEIOS010000010">
    <property type="protein sequence ID" value="MBI8988680.1"/>
    <property type="molecule type" value="Genomic_DNA"/>
</dbReference>
<accession>A0A934I521</accession>
<evidence type="ECO:0000256" key="1">
    <source>
        <dbReference type="ARBA" id="ARBA00022801"/>
    </source>
</evidence>
<evidence type="ECO:0000256" key="3">
    <source>
        <dbReference type="PIRSR" id="PIRSR613078-2"/>
    </source>
</evidence>
<evidence type="ECO:0000313" key="4">
    <source>
        <dbReference type="EMBL" id="MBI8988680.1"/>
    </source>
</evidence>
<protein>
    <submittedName>
        <fullName evidence="4">Histidine phosphatase family protein</fullName>
    </submittedName>
</protein>
<dbReference type="GO" id="GO:0004331">
    <property type="term" value="F:fructose-2,6-bisphosphate 2-phosphatase activity"/>
    <property type="evidence" value="ECO:0007669"/>
    <property type="project" value="TreeGrafter"/>
</dbReference>
<dbReference type="GO" id="GO:0043456">
    <property type="term" value="P:regulation of pentose-phosphate shunt"/>
    <property type="evidence" value="ECO:0007669"/>
    <property type="project" value="TreeGrafter"/>
</dbReference>
<dbReference type="PANTHER" id="PTHR46517:SF1">
    <property type="entry name" value="FRUCTOSE-2,6-BISPHOSPHATASE TIGAR"/>
    <property type="match status" value="1"/>
</dbReference>
<comment type="caution">
    <text evidence="4">The sequence shown here is derived from an EMBL/GenBank/DDBJ whole genome shotgun (WGS) entry which is preliminary data.</text>
</comment>
<evidence type="ECO:0000256" key="2">
    <source>
        <dbReference type="PIRSR" id="PIRSR613078-1"/>
    </source>
</evidence>
<dbReference type="Proteomes" id="UP000645966">
    <property type="component" value="Unassembled WGS sequence"/>
</dbReference>
<dbReference type="RefSeq" id="WP_198737729.1">
    <property type="nucleotide sequence ID" value="NZ_JAEIOS010000010.1"/>
</dbReference>
<organism evidence="4 5">
    <name type="scientific">Corynebacterium meridianum</name>
    <dbReference type="NCBI Taxonomy" id="2765363"/>
    <lineage>
        <taxon>Bacteria</taxon>
        <taxon>Bacillati</taxon>
        <taxon>Actinomycetota</taxon>
        <taxon>Actinomycetes</taxon>
        <taxon>Mycobacteriales</taxon>
        <taxon>Corynebacteriaceae</taxon>
        <taxon>Corynebacterium</taxon>
    </lineage>
</organism>
<dbReference type="InterPro" id="IPR029033">
    <property type="entry name" value="His_PPase_superfam"/>
</dbReference>
<dbReference type="PROSITE" id="PS00175">
    <property type="entry name" value="PG_MUTASE"/>
    <property type="match status" value="1"/>
</dbReference>
<sequence length="236" mass="26034">MTRRLILLRHGQTDYNATGRMQGHYDSSLSDVGRAQARAVVEPLRSFGITRILSSDLTRAHDTATPFAEALGLPVEKDRRLRETDLGEWQEKTSVEVDAAHPGARAIWRRDVNWAPPGGETHLEVGARARAVVDELMTRYDDWDSGAVLIVAHGGTLKALTASLLNIAPEQLPILNGPDNCHWAKLTARPPFYPGIRDALGDADQIIPEAIFTPENVARARWYLDVWNAGVNYPAG</sequence>
<proteinExistence type="predicted"/>
<dbReference type="PANTHER" id="PTHR46517">
    <property type="entry name" value="FRUCTOSE-2,6-BISPHOSPHATASE TIGAR"/>
    <property type="match status" value="1"/>
</dbReference>
<dbReference type="InterPro" id="IPR051695">
    <property type="entry name" value="Phosphoglycerate_Mutase"/>
</dbReference>
<reference evidence="4" key="1">
    <citation type="submission" date="2020-12" db="EMBL/GenBank/DDBJ databases">
        <title>Genome public.</title>
        <authorList>
            <person name="Sun Q."/>
        </authorList>
    </citation>
    <scope>NUCLEOTIDE SEQUENCE</scope>
    <source>
        <strain evidence="4">CCM 8863</strain>
    </source>
</reference>
<dbReference type="Pfam" id="PF00300">
    <property type="entry name" value="His_Phos_1"/>
    <property type="match status" value="1"/>
</dbReference>
<dbReference type="CDD" id="cd07067">
    <property type="entry name" value="HP_PGM_like"/>
    <property type="match status" value="1"/>
</dbReference>
<feature type="binding site" evidence="3">
    <location>
        <position position="59"/>
    </location>
    <ligand>
        <name>substrate</name>
    </ligand>
</feature>
<dbReference type="GO" id="GO:0045820">
    <property type="term" value="P:negative regulation of glycolytic process"/>
    <property type="evidence" value="ECO:0007669"/>
    <property type="project" value="TreeGrafter"/>
</dbReference>
<gene>
    <name evidence="4" type="ORF">JDV75_02715</name>
</gene>
<dbReference type="SMART" id="SM00855">
    <property type="entry name" value="PGAM"/>
    <property type="match status" value="1"/>
</dbReference>
<name>A0A934I521_9CORY</name>
<keyword evidence="1" id="KW-0378">Hydrolase</keyword>
<dbReference type="SUPFAM" id="SSF53254">
    <property type="entry name" value="Phosphoglycerate mutase-like"/>
    <property type="match status" value="1"/>
</dbReference>
<dbReference type="Gene3D" id="3.40.50.1240">
    <property type="entry name" value="Phosphoglycerate mutase-like"/>
    <property type="match status" value="1"/>
</dbReference>
<evidence type="ECO:0000313" key="5">
    <source>
        <dbReference type="Proteomes" id="UP000645966"/>
    </source>
</evidence>
<dbReference type="InterPro" id="IPR001345">
    <property type="entry name" value="PG/BPGM_mutase_AS"/>
</dbReference>
<dbReference type="InterPro" id="IPR013078">
    <property type="entry name" value="His_Pase_superF_clade-1"/>
</dbReference>
<feature type="binding site" evidence="3">
    <location>
        <begin position="9"/>
        <end position="16"/>
    </location>
    <ligand>
        <name>substrate</name>
    </ligand>
</feature>
<dbReference type="GO" id="GO:0005829">
    <property type="term" value="C:cytosol"/>
    <property type="evidence" value="ECO:0007669"/>
    <property type="project" value="TreeGrafter"/>
</dbReference>
<feature type="active site" description="Tele-phosphohistidine intermediate" evidence="2">
    <location>
        <position position="10"/>
    </location>
</feature>
<dbReference type="AlphaFoldDB" id="A0A934I521"/>
<feature type="active site" description="Proton donor/acceptor" evidence="2">
    <location>
        <position position="83"/>
    </location>
</feature>
<feature type="binding site" evidence="3">
    <location>
        <begin position="109"/>
        <end position="110"/>
    </location>
    <ligand>
        <name>substrate</name>
    </ligand>
</feature>
<keyword evidence="5" id="KW-1185">Reference proteome</keyword>